<name>A0A1I7XDL0_HETBA</name>
<keyword evidence="1" id="KW-1185">Reference proteome</keyword>
<evidence type="ECO:0000313" key="1">
    <source>
        <dbReference type="Proteomes" id="UP000095283"/>
    </source>
</evidence>
<organism evidence="1 2">
    <name type="scientific">Heterorhabditis bacteriophora</name>
    <name type="common">Entomopathogenic nematode worm</name>
    <dbReference type="NCBI Taxonomy" id="37862"/>
    <lineage>
        <taxon>Eukaryota</taxon>
        <taxon>Metazoa</taxon>
        <taxon>Ecdysozoa</taxon>
        <taxon>Nematoda</taxon>
        <taxon>Chromadorea</taxon>
        <taxon>Rhabditida</taxon>
        <taxon>Rhabditina</taxon>
        <taxon>Rhabditomorpha</taxon>
        <taxon>Strongyloidea</taxon>
        <taxon>Heterorhabditidae</taxon>
        <taxon>Heterorhabditis</taxon>
    </lineage>
</organism>
<protein>
    <submittedName>
        <fullName evidence="2">Secreted protein</fullName>
    </submittedName>
</protein>
<accession>A0A1I7XDL0</accession>
<dbReference type="AlphaFoldDB" id="A0A1I7XDL0"/>
<reference evidence="2" key="1">
    <citation type="submission" date="2016-11" db="UniProtKB">
        <authorList>
            <consortium name="WormBaseParasite"/>
        </authorList>
    </citation>
    <scope>IDENTIFICATION</scope>
</reference>
<dbReference type="WBParaSite" id="Hba_15546">
    <property type="protein sequence ID" value="Hba_15546"/>
    <property type="gene ID" value="Hba_15546"/>
</dbReference>
<proteinExistence type="predicted"/>
<dbReference type="Proteomes" id="UP000095283">
    <property type="component" value="Unplaced"/>
</dbReference>
<sequence>MPTNRYTTVLFNVIIGAYKCWIATINGFHLTDRLRGANTSFIMTMRKKTATQRHRSST</sequence>
<evidence type="ECO:0000313" key="2">
    <source>
        <dbReference type="WBParaSite" id="Hba_15546"/>
    </source>
</evidence>